<dbReference type="SUPFAM" id="SSF53697">
    <property type="entry name" value="SIS domain"/>
    <property type="match status" value="1"/>
</dbReference>
<dbReference type="InterPro" id="IPR009057">
    <property type="entry name" value="Homeodomain-like_sf"/>
</dbReference>
<dbReference type="InterPro" id="IPR046348">
    <property type="entry name" value="SIS_dom_sf"/>
</dbReference>
<reference evidence="6 7" key="1">
    <citation type="submission" date="2015-03" db="EMBL/GenBank/DDBJ databases">
        <authorList>
            <consortium name="Pathogen Informatics"/>
            <person name="Murphy D."/>
        </authorList>
    </citation>
    <scope>NUCLEOTIDE SEQUENCE [LARGE SCALE GENOMIC DNA]</scope>
    <source>
        <strain evidence="6 7">FE82747</strain>
    </source>
</reference>
<dbReference type="GO" id="GO:0003677">
    <property type="term" value="F:DNA binding"/>
    <property type="evidence" value="ECO:0007669"/>
    <property type="project" value="UniProtKB-KW"/>
</dbReference>
<evidence type="ECO:0000313" key="6">
    <source>
        <dbReference type="EMBL" id="CNH59494.1"/>
    </source>
</evidence>
<feature type="domain" description="HTH rpiR-type" evidence="4">
    <location>
        <begin position="34"/>
        <end position="110"/>
    </location>
</feature>
<protein>
    <submittedName>
        <fullName evidence="6">LacI family regulatory protein</fullName>
    </submittedName>
</protein>
<dbReference type="Gene3D" id="3.40.50.10490">
    <property type="entry name" value="Glucose-6-phosphate isomerase like protein, domain 1"/>
    <property type="match status" value="1"/>
</dbReference>
<evidence type="ECO:0000313" key="7">
    <source>
        <dbReference type="Proteomes" id="UP000040841"/>
    </source>
</evidence>
<evidence type="ECO:0000259" key="5">
    <source>
        <dbReference type="PROSITE" id="PS51464"/>
    </source>
</evidence>
<dbReference type="EMBL" id="CQBM01000001">
    <property type="protein sequence ID" value="CNH59494.1"/>
    <property type="molecule type" value="Genomic_DNA"/>
</dbReference>
<dbReference type="InterPro" id="IPR001347">
    <property type="entry name" value="SIS_dom"/>
</dbReference>
<dbReference type="PANTHER" id="PTHR30514:SF1">
    <property type="entry name" value="HTH-TYPE TRANSCRIPTIONAL REGULATOR HEXR-RELATED"/>
    <property type="match status" value="1"/>
</dbReference>
<dbReference type="PANTHER" id="PTHR30514">
    <property type="entry name" value="GLUCOKINASE"/>
    <property type="match status" value="1"/>
</dbReference>
<organism evidence="6 7">
    <name type="scientific">Yersinia mollaretii</name>
    <dbReference type="NCBI Taxonomy" id="33060"/>
    <lineage>
        <taxon>Bacteria</taxon>
        <taxon>Pseudomonadati</taxon>
        <taxon>Pseudomonadota</taxon>
        <taxon>Gammaproteobacteria</taxon>
        <taxon>Enterobacterales</taxon>
        <taxon>Yersiniaceae</taxon>
        <taxon>Yersinia</taxon>
    </lineage>
</organism>
<evidence type="ECO:0000256" key="2">
    <source>
        <dbReference type="ARBA" id="ARBA00023125"/>
    </source>
</evidence>
<dbReference type="Pfam" id="PF01418">
    <property type="entry name" value="HTH_6"/>
    <property type="match status" value="1"/>
</dbReference>
<dbReference type="AlphaFoldDB" id="A0AA36PEI8"/>
<sequence length="280" mass="31522">MHYSVLLATSPPLLARYSLRFMLNSSISGHCIVSGISMFTYKEISALNELELIVYNYIIKNTDKVMYMTIRELADAAGVSTTTVLRFCKKMNCDGYSEFRVRFKLYLEHDDKLPVSFGISEIISYFKSINNSEFDELLDTAAAQIAATQRIIFVGIGTSGALGKYSARFFSNIGKFSTYIDDPYYPINSDMYQDAIAIILSVSGETEEIIRIANQFSLHKCKIISLTNSENSTLAKMADLNISYHMPPIVLEGQYNITTQIPVLYIIETIGKKLPQLTHQ</sequence>
<dbReference type="PROSITE" id="PS51464">
    <property type="entry name" value="SIS"/>
    <property type="match status" value="1"/>
</dbReference>
<accession>A0AA36PEI8</accession>
<proteinExistence type="predicted"/>
<evidence type="ECO:0000256" key="3">
    <source>
        <dbReference type="ARBA" id="ARBA00023163"/>
    </source>
</evidence>
<comment type="caution">
    <text evidence="6">The sequence shown here is derived from an EMBL/GenBank/DDBJ whole genome shotgun (WGS) entry which is preliminary data.</text>
</comment>
<dbReference type="CDD" id="cd05013">
    <property type="entry name" value="SIS_RpiR"/>
    <property type="match status" value="1"/>
</dbReference>
<evidence type="ECO:0000256" key="1">
    <source>
        <dbReference type="ARBA" id="ARBA00023015"/>
    </source>
</evidence>
<evidence type="ECO:0000259" key="4">
    <source>
        <dbReference type="PROSITE" id="PS51071"/>
    </source>
</evidence>
<dbReference type="SUPFAM" id="SSF46689">
    <property type="entry name" value="Homeodomain-like"/>
    <property type="match status" value="1"/>
</dbReference>
<dbReference type="PROSITE" id="PS51071">
    <property type="entry name" value="HTH_RPIR"/>
    <property type="match status" value="1"/>
</dbReference>
<dbReference type="GO" id="GO:1901135">
    <property type="term" value="P:carbohydrate derivative metabolic process"/>
    <property type="evidence" value="ECO:0007669"/>
    <property type="project" value="InterPro"/>
</dbReference>
<dbReference type="InterPro" id="IPR035472">
    <property type="entry name" value="RpiR-like_SIS"/>
</dbReference>
<dbReference type="GO" id="GO:0097367">
    <property type="term" value="F:carbohydrate derivative binding"/>
    <property type="evidence" value="ECO:0007669"/>
    <property type="project" value="InterPro"/>
</dbReference>
<keyword evidence="2" id="KW-0238">DNA-binding</keyword>
<keyword evidence="3" id="KW-0804">Transcription</keyword>
<dbReference type="InterPro" id="IPR036388">
    <property type="entry name" value="WH-like_DNA-bd_sf"/>
</dbReference>
<dbReference type="InterPro" id="IPR047640">
    <property type="entry name" value="RpiR-like"/>
</dbReference>
<name>A0AA36PEI8_YERMO</name>
<dbReference type="InterPro" id="IPR000281">
    <property type="entry name" value="HTH_RpiR"/>
</dbReference>
<dbReference type="GO" id="GO:0003700">
    <property type="term" value="F:DNA-binding transcription factor activity"/>
    <property type="evidence" value="ECO:0007669"/>
    <property type="project" value="InterPro"/>
</dbReference>
<dbReference type="Proteomes" id="UP000040841">
    <property type="component" value="Unassembled WGS sequence"/>
</dbReference>
<dbReference type="Gene3D" id="1.10.10.10">
    <property type="entry name" value="Winged helix-like DNA-binding domain superfamily/Winged helix DNA-binding domain"/>
    <property type="match status" value="1"/>
</dbReference>
<keyword evidence="1" id="KW-0805">Transcription regulation</keyword>
<gene>
    <name evidence="6" type="primary">ybbH_2</name>
    <name evidence="6" type="ORF">ERS008502_00891</name>
</gene>
<feature type="domain" description="SIS" evidence="5">
    <location>
        <begin position="141"/>
        <end position="277"/>
    </location>
</feature>
<dbReference type="Pfam" id="PF01380">
    <property type="entry name" value="SIS"/>
    <property type="match status" value="1"/>
</dbReference>